<evidence type="ECO:0000313" key="9">
    <source>
        <dbReference type="Proteomes" id="UP000016496"/>
    </source>
</evidence>
<dbReference type="Proteomes" id="UP000016496">
    <property type="component" value="Unassembled WGS sequence"/>
</dbReference>
<evidence type="ECO:0000256" key="5">
    <source>
        <dbReference type="ARBA" id="ARBA00022989"/>
    </source>
</evidence>
<protein>
    <submittedName>
        <fullName evidence="8">DoxX family protein</fullName>
    </submittedName>
</protein>
<feature type="transmembrane region" description="Helical" evidence="7">
    <location>
        <begin position="88"/>
        <end position="107"/>
    </location>
</feature>
<dbReference type="GeneID" id="99755252"/>
<dbReference type="HOGENOM" id="CLU_058421_6_5_10"/>
<evidence type="ECO:0000256" key="2">
    <source>
        <dbReference type="ARBA" id="ARBA00006679"/>
    </source>
</evidence>
<sequence length="149" mass="16867">MVYRLLFPTKPNQNNISFLLLTTRIVFGLLFLSHGVAKWNNFEELSVSFPDPLGVGSSVSLGLAIFGELVCSIGFIIGLLYRLAMIPMIFTMAMAFFVIHANDAFAVKEPALVYLFIFILMYITGPGKFSIDYLIGNKNYEKKRNRQRK</sequence>
<dbReference type="InterPro" id="IPR032808">
    <property type="entry name" value="DoxX"/>
</dbReference>
<dbReference type="PANTHER" id="PTHR33452">
    <property type="entry name" value="OXIDOREDUCTASE CATD-RELATED"/>
    <property type="match status" value="1"/>
</dbReference>
<reference evidence="8 9" key="1">
    <citation type="submission" date="2013-08" db="EMBL/GenBank/DDBJ databases">
        <authorList>
            <person name="Weinstock G."/>
            <person name="Sodergren E."/>
            <person name="Wylie T."/>
            <person name="Fulton L."/>
            <person name="Fulton R."/>
            <person name="Fronick C."/>
            <person name="O'Laughlin M."/>
            <person name="Godfrey J."/>
            <person name="Miner T."/>
            <person name="Herter B."/>
            <person name="Appelbaum E."/>
            <person name="Cordes M."/>
            <person name="Lek S."/>
            <person name="Wollam A."/>
            <person name="Pepin K.H."/>
            <person name="Palsikar V.B."/>
            <person name="Mitreva M."/>
            <person name="Wilson R.K."/>
        </authorList>
    </citation>
    <scope>NUCLEOTIDE SEQUENCE [LARGE SCALE GENOMIC DNA]</scope>
    <source>
        <strain evidence="8 9">F0041</strain>
    </source>
</reference>
<organism evidence="8 9">
    <name type="scientific">Bacteroides pyogenes F0041</name>
    <dbReference type="NCBI Taxonomy" id="1321819"/>
    <lineage>
        <taxon>Bacteria</taxon>
        <taxon>Pseudomonadati</taxon>
        <taxon>Bacteroidota</taxon>
        <taxon>Bacteroidia</taxon>
        <taxon>Bacteroidales</taxon>
        <taxon>Bacteroidaceae</taxon>
        <taxon>Bacteroides</taxon>
    </lineage>
</organism>
<keyword evidence="3" id="KW-1003">Cell membrane</keyword>
<feature type="transmembrane region" description="Helical" evidence="7">
    <location>
        <begin position="16"/>
        <end position="37"/>
    </location>
</feature>
<name>U2CME9_9BACE</name>
<evidence type="ECO:0000256" key="4">
    <source>
        <dbReference type="ARBA" id="ARBA00022692"/>
    </source>
</evidence>
<comment type="subcellular location">
    <subcellularLocation>
        <location evidence="1">Cell membrane</location>
        <topology evidence="1">Multi-pass membrane protein</topology>
    </subcellularLocation>
</comment>
<comment type="similarity">
    <text evidence="2">Belongs to the DoxX family.</text>
</comment>
<dbReference type="RefSeq" id="WP_021644871.1">
    <property type="nucleotide sequence ID" value="NZ_KE993089.1"/>
</dbReference>
<keyword evidence="5 7" id="KW-1133">Transmembrane helix</keyword>
<evidence type="ECO:0000313" key="8">
    <source>
        <dbReference type="EMBL" id="ERI85705.1"/>
    </source>
</evidence>
<dbReference type="OrthoDB" id="9813193at2"/>
<proteinExistence type="inferred from homology"/>
<dbReference type="PANTHER" id="PTHR33452:SF1">
    <property type="entry name" value="INNER MEMBRANE PROTEIN YPHA-RELATED"/>
    <property type="match status" value="1"/>
</dbReference>
<keyword evidence="6 7" id="KW-0472">Membrane</keyword>
<comment type="caution">
    <text evidence="8">The sequence shown here is derived from an EMBL/GenBank/DDBJ whole genome shotgun (WGS) entry which is preliminary data.</text>
</comment>
<dbReference type="AlphaFoldDB" id="U2CME9"/>
<evidence type="ECO:0000256" key="1">
    <source>
        <dbReference type="ARBA" id="ARBA00004651"/>
    </source>
</evidence>
<evidence type="ECO:0000256" key="3">
    <source>
        <dbReference type="ARBA" id="ARBA00022475"/>
    </source>
</evidence>
<dbReference type="Pfam" id="PF07681">
    <property type="entry name" value="DoxX"/>
    <property type="match status" value="1"/>
</dbReference>
<gene>
    <name evidence="8" type="ORF">HMPREF1981_01456</name>
</gene>
<dbReference type="GO" id="GO:0005886">
    <property type="term" value="C:plasma membrane"/>
    <property type="evidence" value="ECO:0007669"/>
    <property type="project" value="UniProtKB-SubCell"/>
</dbReference>
<dbReference type="EMBL" id="AWSV01000080">
    <property type="protein sequence ID" value="ERI85705.1"/>
    <property type="molecule type" value="Genomic_DNA"/>
</dbReference>
<evidence type="ECO:0000256" key="7">
    <source>
        <dbReference type="SAM" id="Phobius"/>
    </source>
</evidence>
<keyword evidence="4 7" id="KW-0812">Transmembrane</keyword>
<feature type="transmembrane region" description="Helical" evidence="7">
    <location>
        <begin position="57"/>
        <end position="81"/>
    </location>
</feature>
<feature type="transmembrane region" description="Helical" evidence="7">
    <location>
        <begin position="113"/>
        <end position="135"/>
    </location>
</feature>
<dbReference type="InterPro" id="IPR051907">
    <property type="entry name" value="DoxX-like_oxidoreductase"/>
</dbReference>
<dbReference type="PATRIC" id="fig|1321819.3.peg.1338"/>
<accession>U2CME9</accession>
<evidence type="ECO:0000256" key="6">
    <source>
        <dbReference type="ARBA" id="ARBA00023136"/>
    </source>
</evidence>